<name>B4MFY9_DROVI</name>
<sequence length="153" mass="17711">MAARRSKTSQFVGHKSEPSPCRREQTQLSIPAAKMCNPQQLEQQQQQQNVAATSSTTPTAAYALYLHREELRRRKAHSARASATKIQLTSELIARTKQNIRVCSFEDLEILARETIFKKSLQRHLHYRRMQLQAWLLARKQGKILKQESKRSN</sequence>
<reference evidence="2 3" key="1">
    <citation type="journal article" date="2007" name="Nature">
        <title>Evolution of genes and genomes on the Drosophila phylogeny.</title>
        <authorList>
            <consortium name="Drosophila 12 Genomes Consortium"/>
            <person name="Clark A.G."/>
            <person name="Eisen M.B."/>
            <person name="Smith D.R."/>
            <person name="Bergman C.M."/>
            <person name="Oliver B."/>
            <person name="Markow T.A."/>
            <person name="Kaufman T.C."/>
            <person name="Kellis M."/>
            <person name="Gelbart W."/>
            <person name="Iyer V.N."/>
            <person name="Pollard D.A."/>
            <person name="Sackton T.B."/>
            <person name="Larracuente A.M."/>
            <person name="Singh N.D."/>
            <person name="Abad J.P."/>
            <person name="Abt D.N."/>
            <person name="Adryan B."/>
            <person name="Aguade M."/>
            <person name="Akashi H."/>
            <person name="Anderson W.W."/>
            <person name="Aquadro C.F."/>
            <person name="Ardell D.H."/>
            <person name="Arguello R."/>
            <person name="Artieri C.G."/>
            <person name="Barbash D.A."/>
            <person name="Barker D."/>
            <person name="Barsanti P."/>
            <person name="Batterham P."/>
            <person name="Batzoglou S."/>
            <person name="Begun D."/>
            <person name="Bhutkar A."/>
            <person name="Blanco E."/>
            <person name="Bosak S.A."/>
            <person name="Bradley R.K."/>
            <person name="Brand A.D."/>
            <person name="Brent M.R."/>
            <person name="Brooks A.N."/>
            <person name="Brown R.H."/>
            <person name="Butlin R.K."/>
            <person name="Caggese C."/>
            <person name="Calvi B.R."/>
            <person name="Bernardo de Carvalho A."/>
            <person name="Caspi A."/>
            <person name="Castrezana S."/>
            <person name="Celniker S.E."/>
            <person name="Chang J.L."/>
            <person name="Chapple C."/>
            <person name="Chatterji S."/>
            <person name="Chinwalla A."/>
            <person name="Civetta A."/>
            <person name="Clifton S.W."/>
            <person name="Comeron J.M."/>
            <person name="Costello J.C."/>
            <person name="Coyne J.A."/>
            <person name="Daub J."/>
            <person name="David R.G."/>
            <person name="Delcher A.L."/>
            <person name="Delehaunty K."/>
            <person name="Do C.B."/>
            <person name="Ebling H."/>
            <person name="Edwards K."/>
            <person name="Eickbush T."/>
            <person name="Evans J.D."/>
            <person name="Filipski A."/>
            <person name="Findeiss S."/>
            <person name="Freyhult E."/>
            <person name="Fulton L."/>
            <person name="Fulton R."/>
            <person name="Garcia A.C."/>
            <person name="Gardiner A."/>
            <person name="Garfield D.A."/>
            <person name="Garvin B.E."/>
            <person name="Gibson G."/>
            <person name="Gilbert D."/>
            <person name="Gnerre S."/>
            <person name="Godfrey J."/>
            <person name="Good R."/>
            <person name="Gotea V."/>
            <person name="Gravely B."/>
            <person name="Greenberg A.J."/>
            <person name="Griffiths-Jones S."/>
            <person name="Gross S."/>
            <person name="Guigo R."/>
            <person name="Gustafson E.A."/>
            <person name="Haerty W."/>
            <person name="Hahn M.W."/>
            <person name="Halligan D.L."/>
            <person name="Halpern A.L."/>
            <person name="Halter G.M."/>
            <person name="Han M.V."/>
            <person name="Heger A."/>
            <person name="Hillier L."/>
            <person name="Hinrichs A.S."/>
            <person name="Holmes I."/>
            <person name="Hoskins R.A."/>
            <person name="Hubisz M.J."/>
            <person name="Hultmark D."/>
            <person name="Huntley M.A."/>
            <person name="Jaffe D.B."/>
            <person name="Jagadeeshan S."/>
            <person name="Jeck W.R."/>
            <person name="Johnson J."/>
            <person name="Jones C.D."/>
            <person name="Jordan W.C."/>
            <person name="Karpen G.H."/>
            <person name="Kataoka E."/>
            <person name="Keightley P.D."/>
            <person name="Kheradpour P."/>
            <person name="Kirkness E.F."/>
            <person name="Koerich L.B."/>
            <person name="Kristiansen K."/>
            <person name="Kudrna D."/>
            <person name="Kulathinal R.J."/>
            <person name="Kumar S."/>
            <person name="Kwok R."/>
            <person name="Lander E."/>
            <person name="Langley C.H."/>
            <person name="Lapoint R."/>
            <person name="Lazzaro B.P."/>
            <person name="Lee S.J."/>
            <person name="Levesque L."/>
            <person name="Li R."/>
            <person name="Lin C.F."/>
            <person name="Lin M.F."/>
            <person name="Lindblad-Toh K."/>
            <person name="Llopart A."/>
            <person name="Long M."/>
            <person name="Low L."/>
            <person name="Lozovsky E."/>
            <person name="Lu J."/>
            <person name="Luo M."/>
            <person name="Machado C.A."/>
            <person name="Makalowski W."/>
            <person name="Marzo M."/>
            <person name="Matsuda M."/>
            <person name="Matzkin L."/>
            <person name="McAllister B."/>
            <person name="McBride C.S."/>
            <person name="McKernan B."/>
            <person name="McKernan K."/>
            <person name="Mendez-Lago M."/>
            <person name="Minx P."/>
            <person name="Mollenhauer M.U."/>
            <person name="Montooth K."/>
            <person name="Mount S.M."/>
            <person name="Mu X."/>
            <person name="Myers E."/>
            <person name="Negre B."/>
            <person name="Newfeld S."/>
            <person name="Nielsen R."/>
            <person name="Noor M.A."/>
            <person name="O'Grady P."/>
            <person name="Pachter L."/>
            <person name="Papaceit M."/>
            <person name="Parisi M.J."/>
            <person name="Parisi M."/>
            <person name="Parts L."/>
            <person name="Pedersen J.S."/>
            <person name="Pesole G."/>
            <person name="Phillippy A.M."/>
            <person name="Ponting C.P."/>
            <person name="Pop M."/>
            <person name="Porcelli D."/>
            <person name="Powell J.R."/>
            <person name="Prohaska S."/>
            <person name="Pruitt K."/>
            <person name="Puig M."/>
            <person name="Quesneville H."/>
            <person name="Ram K.R."/>
            <person name="Rand D."/>
            <person name="Rasmussen M.D."/>
            <person name="Reed L.K."/>
            <person name="Reenan R."/>
            <person name="Reily A."/>
            <person name="Remington K.A."/>
            <person name="Rieger T.T."/>
            <person name="Ritchie M.G."/>
            <person name="Robin C."/>
            <person name="Rogers Y.H."/>
            <person name="Rohde C."/>
            <person name="Rozas J."/>
            <person name="Rubenfield M.J."/>
            <person name="Ruiz A."/>
            <person name="Russo S."/>
            <person name="Salzberg S.L."/>
            <person name="Sanchez-Gracia A."/>
            <person name="Saranga D.J."/>
            <person name="Sato H."/>
            <person name="Schaeffer S.W."/>
            <person name="Schatz M.C."/>
            <person name="Schlenke T."/>
            <person name="Schwartz R."/>
            <person name="Segarra C."/>
            <person name="Singh R.S."/>
            <person name="Sirot L."/>
            <person name="Sirota M."/>
            <person name="Sisneros N.B."/>
            <person name="Smith C.D."/>
            <person name="Smith T.F."/>
            <person name="Spieth J."/>
            <person name="Stage D.E."/>
            <person name="Stark A."/>
            <person name="Stephan W."/>
            <person name="Strausberg R.L."/>
            <person name="Strempel S."/>
            <person name="Sturgill D."/>
            <person name="Sutton G."/>
            <person name="Sutton G.G."/>
            <person name="Tao W."/>
            <person name="Teichmann S."/>
            <person name="Tobari Y.N."/>
            <person name="Tomimura Y."/>
            <person name="Tsolas J.M."/>
            <person name="Valente V.L."/>
            <person name="Venter E."/>
            <person name="Venter J.C."/>
            <person name="Vicario S."/>
            <person name="Vieira F.G."/>
            <person name="Vilella A.J."/>
            <person name="Villasante A."/>
            <person name="Walenz B."/>
            <person name="Wang J."/>
            <person name="Wasserman M."/>
            <person name="Watts T."/>
            <person name="Wilson D."/>
            <person name="Wilson R.K."/>
            <person name="Wing R.A."/>
            <person name="Wolfner M.F."/>
            <person name="Wong A."/>
            <person name="Wong G.K."/>
            <person name="Wu C.I."/>
            <person name="Wu G."/>
            <person name="Yamamoto D."/>
            <person name="Yang H.P."/>
            <person name="Yang S.P."/>
            <person name="Yorke J.A."/>
            <person name="Yoshida K."/>
            <person name="Zdobnov E."/>
            <person name="Zhang P."/>
            <person name="Zhang Y."/>
            <person name="Zimin A.V."/>
            <person name="Baldwin J."/>
            <person name="Abdouelleil A."/>
            <person name="Abdulkadir J."/>
            <person name="Abebe A."/>
            <person name="Abera B."/>
            <person name="Abreu J."/>
            <person name="Acer S.C."/>
            <person name="Aftuck L."/>
            <person name="Alexander A."/>
            <person name="An P."/>
            <person name="Anderson E."/>
            <person name="Anderson S."/>
            <person name="Arachi H."/>
            <person name="Azer M."/>
            <person name="Bachantsang P."/>
            <person name="Barry A."/>
            <person name="Bayul T."/>
            <person name="Berlin A."/>
            <person name="Bessette D."/>
            <person name="Bloom T."/>
            <person name="Blye J."/>
            <person name="Boguslavskiy L."/>
            <person name="Bonnet C."/>
            <person name="Boukhgalter B."/>
            <person name="Bourzgui I."/>
            <person name="Brown A."/>
            <person name="Cahill P."/>
            <person name="Channer S."/>
            <person name="Cheshatsang Y."/>
            <person name="Chuda L."/>
            <person name="Citroen M."/>
            <person name="Collymore A."/>
            <person name="Cooke P."/>
            <person name="Costello M."/>
            <person name="D'Aco K."/>
            <person name="Daza R."/>
            <person name="De Haan G."/>
            <person name="DeGray S."/>
            <person name="DeMaso C."/>
            <person name="Dhargay N."/>
            <person name="Dooley K."/>
            <person name="Dooley E."/>
            <person name="Doricent M."/>
            <person name="Dorje P."/>
            <person name="Dorjee K."/>
            <person name="Dupes A."/>
            <person name="Elong R."/>
            <person name="Falk J."/>
            <person name="Farina A."/>
            <person name="Faro S."/>
            <person name="Ferguson D."/>
            <person name="Fisher S."/>
            <person name="Foley C.D."/>
            <person name="Franke A."/>
            <person name="Friedrich D."/>
            <person name="Gadbois L."/>
            <person name="Gearin G."/>
            <person name="Gearin C.R."/>
            <person name="Giannoukos G."/>
            <person name="Goode T."/>
            <person name="Graham J."/>
            <person name="Grandbois E."/>
            <person name="Grewal S."/>
            <person name="Gyaltsen K."/>
            <person name="Hafez N."/>
            <person name="Hagos B."/>
            <person name="Hall J."/>
            <person name="Henson C."/>
            <person name="Hollinger A."/>
            <person name="Honan T."/>
            <person name="Huard M.D."/>
            <person name="Hughes L."/>
            <person name="Hurhula B."/>
            <person name="Husby M.E."/>
            <person name="Kamat A."/>
            <person name="Kanga B."/>
            <person name="Kashin S."/>
            <person name="Khazanovich D."/>
            <person name="Kisner P."/>
            <person name="Lance K."/>
            <person name="Lara M."/>
            <person name="Lee W."/>
            <person name="Lennon N."/>
            <person name="Letendre F."/>
            <person name="LeVine R."/>
            <person name="Lipovsky A."/>
            <person name="Liu X."/>
            <person name="Liu J."/>
            <person name="Liu S."/>
            <person name="Lokyitsang T."/>
            <person name="Lokyitsang Y."/>
            <person name="Lubonja R."/>
            <person name="Lui A."/>
            <person name="MacDonald P."/>
            <person name="Magnisalis V."/>
            <person name="Maru K."/>
            <person name="Matthews C."/>
            <person name="McCusker W."/>
            <person name="McDonough S."/>
            <person name="Mehta T."/>
            <person name="Meldrim J."/>
            <person name="Meneus L."/>
            <person name="Mihai O."/>
            <person name="Mihalev A."/>
            <person name="Mihova T."/>
            <person name="Mittelman R."/>
            <person name="Mlenga V."/>
            <person name="Montmayeur A."/>
            <person name="Mulrain L."/>
            <person name="Navidi A."/>
            <person name="Naylor J."/>
            <person name="Negash T."/>
            <person name="Nguyen T."/>
            <person name="Nguyen N."/>
            <person name="Nicol R."/>
            <person name="Norbu C."/>
            <person name="Norbu N."/>
            <person name="Novod N."/>
            <person name="O'Neill B."/>
            <person name="Osman S."/>
            <person name="Markiewicz E."/>
            <person name="Oyono O.L."/>
            <person name="Patti C."/>
            <person name="Phunkhang P."/>
            <person name="Pierre F."/>
            <person name="Priest M."/>
            <person name="Raghuraman S."/>
            <person name="Rege F."/>
            <person name="Reyes R."/>
            <person name="Rise C."/>
            <person name="Rogov P."/>
            <person name="Ross K."/>
            <person name="Ryan E."/>
            <person name="Settipalli S."/>
            <person name="Shea T."/>
            <person name="Sherpa N."/>
            <person name="Shi L."/>
            <person name="Shih D."/>
            <person name="Sparrow T."/>
            <person name="Spaulding J."/>
            <person name="Stalker J."/>
            <person name="Stange-Thomann N."/>
            <person name="Stavropoulos S."/>
            <person name="Stone C."/>
            <person name="Strader C."/>
            <person name="Tesfaye S."/>
            <person name="Thomson T."/>
            <person name="Thoulutsang Y."/>
            <person name="Thoulutsang D."/>
            <person name="Topham K."/>
            <person name="Topping I."/>
            <person name="Tsamla T."/>
            <person name="Vassiliev H."/>
            <person name="Vo A."/>
            <person name="Wangchuk T."/>
            <person name="Wangdi T."/>
            <person name="Weiand M."/>
            <person name="Wilkinson J."/>
            <person name="Wilson A."/>
            <person name="Yadav S."/>
            <person name="Young G."/>
            <person name="Yu Q."/>
            <person name="Zembek L."/>
            <person name="Zhong D."/>
            <person name="Zimmer A."/>
            <person name="Zwirko Z."/>
            <person name="Jaffe D.B."/>
            <person name="Alvarez P."/>
            <person name="Brockman W."/>
            <person name="Butler J."/>
            <person name="Chin C."/>
            <person name="Gnerre S."/>
            <person name="Grabherr M."/>
            <person name="Kleber M."/>
            <person name="Mauceli E."/>
            <person name="MacCallum I."/>
        </authorList>
    </citation>
    <scope>NUCLEOTIDE SEQUENCE [LARGE SCALE GENOMIC DNA]</scope>
    <source>
        <strain evidence="3">Tucson 15010-1051.87</strain>
    </source>
</reference>
<dbReference type="HOGENOM" id="CLU_164977_0_0_1"/>
<gene>
    <name evidence="2" type="primary">Dvir\GJ15484</name>
    <name evidence="2" type="ORF">Dvir_GJ15484</name>
</gene>
<dbReference type="Pfam" id="PF05306">
    <property type="entry name" value="DUF733"/>
    <property type="match status" value="1"/>
</dbReference>
<dbReference type="InterPro" id="IPR007970">
    <property type="entry name" value="DUF733"/>
</dbReference>
<accession>B4MFY9</accession>
<protein>
    <submittedName>
        <fullName evidence="2">Uncharacterized protein</fullName>
    </submittedName>
</protein>
<proteinExistence type="predicted"/>
<feature type="region of interest" description="Disordered" evidence="1">
    <location>
        <begin position="1"/>
        <end position="27"/>
    </location>
</feature>
<dbReference type="eggNOG" id="ENOG502TKXM">
    <property type="taxonomic scope" value="Eukaryota"/>
</dbReference>
<evidence type="ECO:0000256" key="1">
    <source>
        <dbReference type="SAM" id="MobiDB-lite"/>
    </source>
</evidence>
<evidence type="ECO:0000313" key="3">
    <source>
        <dbReference type="Proteomes" id="UP000008792"/>
    </source>
</evidence>
<keyword evidence="3" id="KW-1185">Reference proteome</keyword>
<dbReference type="InParanoid" id="B4MFY9"/>
<evidence type="ECO:0000313" key="2">
    <source>
        <dbReference type="EMBL" id="EDW58250.2"/>
    </source>
</evidence>
<dbReference type="Proteomes" id="UP000008792">
    <property type="component" value="Unassembled WGS sequence"/>
</dbReference>
<dbReference type="EMBL" id="CH940669">
    <property type="protein sequence ID" value="EDW58250.2"/>
    <property type="molecule type" value="Genomic_DNA"/>
</dbReference>
<feature type="compositionally biased region" description="Basic and acidic residues" evidence="1">
    <location>
        <begin position="14"/>
        <end position="25"/>
    </location>
</feature>
<dbReference type="AlphaFoldDB" id="B4MFY9"/>
<dbReference type="KEGG" id="dvi:6636602"/>
<dbReference type="OrthoDB" id="8051798at2759"/>
<organism evidence="2 3">
    <name type="scientific">Drosophila virilis</name>
    <name type="common">Fruit fly</name>
    <dbReference type="NCBI Taxonomy" id="7244"/>
    <lineage>
        <taxon>Eukaryota</taxon>
        <taxon>Metazoa</taxon>
        <taxon>Ecdysozoa</taxon>
        <taxon>Arthropoda</taxon>
        <taxon>Hexapoda</taxon>
        <taxon>Insecta</taxon>
        <taxon>Pterygota</taxon>
        <taxon>Neoptera</taxon>
        <taxon>Endopterygota</taxon>
        <taxon>Diptera</taxon>
        <taxon>Brachycera</taxon>
        <taxon>Muscomorpha</taxon>
        <taxon>Ephydroidea</taxon>
        <taxon>Drosophilidae</taxon>
        <taxon>Drosophila</taxon>
    </lineage>
</organism>